<keyword evidence="1" id="KW-0732">Signal</keyword>
<dbReference type="Gene3D" id="2.130.10.80">
    <property type="entry name" value="Galactose oxidase/kelch, beta-propeller"/>
    <property type="match status" value="2"/>
</dbReference>
<name>A0ABS5Z3M3_9ACTN</name>
<evidence type="ECO:0000259" key="4">
    <source>
        <dbReference type="Pfam" id="PF21110"/>
    </source>
</evidence>
<comment type="caution">
    <text evidence="5">The sequence shown here is derived from an EMBL/GenBank/DDBJ whole genome shotgun (WGS) entry which is preliminary data.</text>
</comment>
<dbReference type="InterPro" id="IPR037293">
    <property type="entry name" value="Gal_Oxidase_central_sf"/>
</dbReference>
<dbReference type="EMBL" id="JAHKKG010000019">
    <property type="protein sequence ID" value="MBU2670299.1"/>
    <property type="molecule type" value="Genomic_DNA"/>
</dbReference>
<dbReference type="Pfam" id="PF21110">
    <property type="entry name" value="GlxA"/>
    <property type="match status" value="1"/>
</dbReference>
<dbReference type="RefSeq" id="WP_215795526.1">
    <property type="nucleotide sequence ID" value="NZ_JAHKKG010000019.1"/>
</dbReference>
<dbReference type="Proteomes" id="UP001519654">
    <property type="component" value="Unassembled WGS sequence"/>
</dbReference>
<feature type="domain" description="Galactose oxidase-like Early set" evidence="3">
    <location>
        <begin position="554"/>
        <end position="647"/>
    </location>
</feature>
<organism evidence="5 6">
    <name type="scientific">Paractinoplanes bogorensis</name>
    <dbReference type="NCBI Taxonomy" id="1610840"/>
    <lineage>
        <taxon>Bacteria</taxon>
        <taxon>Bacillati</taxon>
        <taxon>Actinomycetota</taxon>
        <taxon>Actinomycetes</taxon>
        <taxon>Micromonosporales</taxon>
        <taxon>Micromonosporaceae</taxon>
        <taxon>Paractinoplanes</taxon>
    </lineage>
</organism>
<dbReference type="InterPro" id="IPR009880">
    <property type="entry name" value="Glyoxal_oxidase_N"/>
</dbReference>
<dbReference type="PANTHER" id="PTHR32208">
    <property type="entry name" value="SECRETED PROTEIN-RELATED"/>
    <property type="match status" value="1"/>
</dbReference>
<dbReference type="Pfam" id="PF07250">
    <property type="entry name" value="Glyoxal_oxid_N"/>
    <property type="match status" value="1"/>
</dbReference>
<dbReference type="Pfam" id="PF09118">
    <property type="entry name" value="GO-like_E_set"/>
    <property type="match status" value="1"/>
</dbReference>
<dbReference type="SUPFAM" id="SSF81296">
    <property type="entry name" value="E set domains"/>
    <property type="match status" value="1"/>
</dbReference>
<gene>
    <name evidence="5" type="ORF">KOI35_43035</name>
</gene>
<dbReference type="SUPFAM" id="SSF50965">
    <property type="entry name" value="Galactose oxidase, central domain"/>
    <property type="match status" value="2"/>
</dbReference>
<evidence type="ECO:0000256" key="1">
    <source>
        <dbReference type="ARBA" id="ARBA00022729"/>
    </source>
</evidence>
<evidence type="ECO:0000259" key="2">
    <source>
        <dbReference type="Pfam" id="PF07250"/>
    </source>
</evidence>
<dbReference type="InterPro" id="IPR013783">
    <property type="entry name" value="Ig-like_fold"/>
</dbReference>
<accession>A0ABS5Z3M3</accession>
<dbReference type="InterPro" id="IPR014756">
    <property type="entry name" value="Ig_E-set"/>
</dbReference>
<feature type="domain" description="Glyoxal oxidase N-terminal" evidence="2">
    <location>
        <begin position="280"/>
        <end position="548"/>
    </location>
</feature>
<evidence type="ECO:0000259" key="3">
    <source>
        <dbReference type="Pfam" id="PF09118"/>
    </source>
</evidence>
<protein>
    <submittedName>
        <fullName evidence="5">DUF1929 domain-containing protein</fullName>
    </submittedName>
</protein>
<dbReference type="CDD" id="cd02851">
    <property type="entry name" value="E_set_GO_C"/>
    <property type="match status" value="1"/>
</dbReference>
<proteinExistence type="predicted"/>
<feature type="domain" description="GlxA-like beta barrel" evidence="4">
    <location>
        <begin position="153"/>
        <end position="253"/>
    </location>
</feature>
<dbReference type="InterPro" id="IPR015202">
    <property type="entry name" value="GO-like_E_set"/>
</dbReference>
<evidence type="ECO:0000313" key="6">
    <source>
        <dbReference type="Proteomes" id="UP001519654"/>
    </source>
</evidence>
<dbReference type="InterPro" id="IPR049305">
    <property type="entry name" value="GlxA-like_b-barrel"/>
</dbReference>
<dbReference type="InterPro" id="IPR011043">
    <property type="entry name" value="Gal_Oxase/kelch_b-propeller"/>
</dbReference>
<dbReference type="PANTHER" id="PTHR32208:SF21">
    <property type="entry name" value="LOW QUALITY PROTEIN: ALDEHYDE OXIDASE GLOX-LIKE"/>
    <property type="match status" value="1"/>
</dbReference>
<evidence type="ECO:0000313" key="5">
    <source>
        <dbReference type="EMBL" id="MBU2670299.1"/>
    </source>
</evidence>
<dbReference type="Gene3D" id="2.60.40.10">
    <property type="entry name" value="Immunoglobulins"/>
    <property type="match status" value="1"/>
</dbReference>
<keyword evidence="6" id="KW-1185">Reference proteome</keyword>
<sequence length="648" mass="70532">MIPRPRPSLARRLGSGLVALVVLTVVVVVNRPMVAFGADAYHTFAINRQSYKEQYGHWARLPVPAGFQVNAIHAALLNTGKVLIIAGSGNNRENFEAGTFRTILYDPAGDVFFEVPTPTDVFCAGHTFLPNGNLLIAGGTKSYEVLEGDITNAAGVMKIKNESATSGSRTFVKGTRLESPTGFVYETRADVTVPPAYQMNHDGLMMQHAGEAEVWVDAMLPGNAAIVDQPAQYAIQGLTGADKNNLYGVSDKITREKQEYGGDNTSYEFDPVTERYVRTADMVRSRWYPTLAELPDGDVLAVSGLDHFGRILPGDNEKYLRDEKKWVAAPELQRYFPTYPALHLMADDRLFYSGSNSGYGSDTEGRTPGLWNLKDNTFEVVPGLAQPRMTETSSSVLLAPAQDQKVMLFGGGEVGESPISTTRTAIADLDTSNPIYQPGPDLPQPARYLSTVLLPDDTVFTTGGSSGYRGGPYMGKPRSDLFNSQIYQPSTNAFVTAAESTVGRNYHSEAILLPDGRVITLGSDSLYDETGRNPGSFEKRIEVYSPPYLFQGTRPVITGGPDTVSRGATVKFLSPSKNVQRARLVRPSAVTHVVDVDQRSVAVDLTPAEDGLALRIPESKGLVPSGWYMLFLVDDKGVPSVARWVRVE</sequence>
<reference evidence="5 6" key="1">
    <citation type="submission" date="2021-06" db="EMBL/GenBank/DDBJ databases">
        <title>Actinoplanes lichenicola sp. nov., and Actinoplanes ovalisporus sp. nov., isolated from lichen in Thailand.</title>
        <authorList>
            <person name="Saeng-In P."/>
            <person name="Kanchanasin P."/>
            <person name="Yuki M."/>
            <person name="Kudo T."/>
            <person name="Ohkuma M."/>
            <person name="Phongsopitanun W."/>
            <person name="Tanasupawat S."/>
        </authorList>
    </citation>
    <scope>NUCLEOTIDE SEQUENCE [LARGE SCALE GENOMIC DNA]</scope>
    <source>
        <strain evidence="5 6">NBRC 110975</strain>
    </source>
</reference>